<keyword evidence="1" id="KW-0732">Signal</keyword>
<evidence type="ECO:0000256" key="1">
    <source>
        <dbReference type="SAM" id="SignalP"/>
    </source>
</evidence>
<keyword evidence="3" id="KW-1185">Reference proteome</keyword>
<organism evidence="2 3">
    <name type="scientific">Colletotrichum asianum</name>
    <dbReference type="NCBI Taxonomy" id="702518"/>
    <lineage>
        <taxon>Eukaryota</taxon>
        <taxon>Fungi</taxon>
        <taxon>Dikarya</taxon>
        <taxon>Ascomycota</taxon>
        <taxon>Pezizomycotina</taxon>
        <taxon>Sordariomycetes</taxon>
        <taxon>Hypocreomycetidae</taxon>
        <taxon>Glomerellales</taxon>
        <taxon>Glomerellaceae</taxon>
        <taxon>Colletotrichum</taxon>
        <taxon>Colletotrichum gloeosporioides species complex</taxon>
    </lineage>
</organism>
<sequence length="85" mass="9109">MGRGLPLLLLSLLTMTFRGLAGQVDTSTLWADALFLSEIKDIRARDVKFGCLNTGAEAEWVGPQGRMVPETRAVHGRSAASHDGA</sequence>
<accession>A0A8H3W026</accession>
<evidence type="ECO:0000313" key="2">
    <source>
        <dbReference type="EMBL" id="KAF0319801.1"/>
    </source>
</evidence>
<protein>
    <submittedName>
        <fullName evidence="2">Uncharacterized protein</fullName>
    </submittedName>
</protein>
<proteinExistence type="predicted"/>
<gene>
    <name evidence="2" type="ORF">GQ607_012903</name>
</gene>
<feature type="chain" id="PRO_5034061433" evidence="1">
    <location>
        <begin position="22"/>
        <end position="85"/>
    </location>
</feature>
<reference evidence="2 3" key="1">
    <citation type="submission" date="2019-12" db="EMBL/GenBank/DDBJ databases">
        <title>A genome sequence resource for the geographically widespread anthracnose pathogen Colletotrichum asianum.</title>
        <authorList>
            <person name="Meng Y."/>
        </authorList>
    </citation>
    <scope>NUCLEOTIDE SEQUENCE [LARGE SCALE GENOMIC DNA]</scope>
    <source>
        <strain evidence="2 3">ICMP 18580</strain>
    </source>
</reference>
<dbReference type="Proteomes" id="UP000434172">
    <property type="component" value="Unassembled WGS sequence"/>
</dbReference>
<comment type="caution">
    <text evidence="2">The sequence shown here is derived from an EMBL/GenBank/DDBJ whole genome shotgun (WGS) entry which is preliminary data.</text>
</comment>
<evidence type="ECO:0000313" key="3">
    <source>
        <dbReference type="Proteomes" id="UP000434172"/>
    </source>
</evidence>
<name>A0A8H3W026_9PEZI</name>
<dbReference type="AlphaFoldDB" id="A0A8H3W026"/>
<feature type="signal peptide" evidence="1">
    <location>
        <begin position="1"/>
        <end position="21"/>
    </location>
</feature>
<dbReference type="EMBL" id="WOWK01000090">
    <property type="protein sequence ID" value="KAF0319801.1"/>
    <property type="molecule type" value="Genomic_DNA"/>
</dbReference>